<proteinExistence type="predicted"/>
<dbReference type="SMART" id="SM00220">
    <property type="entry name" value="S_TKc"/>
    <property type="match status" value="1"/>
</dbReference>
<keyword evidence="9" id="KW-1185">Reference proteome</keyword>
<dbReference type="GO" id="GO:0005524">
    <property type="term" value="F:ATP binding"/>
    <property type="evidence" value="ECO:0007669"/>
    <property type="project" value="UniProtKB-UniRule"/>
</dbReference>
<dbReference type="PANTHER" id="PTHR45646">
    <property type="entry name" value="SERINE/THREONINE-PROTEIN KINASE DOA-RELATED"/>
    <property type="match status" value="1"/>
</dbReference>
<comment type="caution">
    <text evidence="8">The sequence shown here is derived from an EMBL/GenBank/DDBJ whole genome shotgun (WGS) entry which is preliminary data.</text>
</comment>
<evidence type="ECO:0000256" key="4">
    <source>
        <dbReference type="ARBA" id="ARBA00022777"/>
    </source>
</evidence>
<evidence type="ECO:0000259" key="7">
    <source>
        <dbReference type="PROSITE" id="PS50011"/>
    </source>
</evidence>
<evidence type="ECO:0000256" key="6">
    <source>
        <dbReference type="PROSITE-ProRule" id="PRU10141"/>
    </source>
</evidence>
<keyword evidence="1" id="KW-0723">Serine/threonine-protein kinase</keyword>
<dbReference type="Gene3D" id="3.30.200.20">
    <property type="entry name" value="Phosphorylase Kinase, domain 1"/>
    <property type="match status" value="1"/>
</dbReference>
<dbReference type="PROSITE" id="PS00107">
    <property type="entry name" value="PROTEIN_KINASE_ATP"/>
    <property type="match status" value="1"/>
</dbReference>
<dbReference type="GO" id="GO:0043484">
    <property type="term" value="P:regulation of RNA splicing"/>
    <property type="evidence" value="ECO:0007669"/>
    <property type="project" value="TreeGrafter"/>
</dbReference>
<evidence type="ECO:0000256" key="5">
    <source>
        <dbReference type="ARBA" id="ARBA00022840"/>
    </source>
</evidence>
<feature type="domain" description="Protein kinase" evidence="7">
    <location>
        <begin position="51"/>
        <end position="389"/>
    </location>
</feature>
<dbReference type="EMBL" id="JARKIB010000287">
    <property type="protein sequence ID" value="KAJ7716685.1"/>
    <property type="molecule type" value="Genomic_DNA"/>
</dbReference>
<feature type="binding site" evidence="6">
    <location>
        <position position="80"/>
    </location>
    <ligand>
        <name>ATP</name>
        <dbReference type="ChEBI" id="CHEBI:30616"/>
    </ligand>
</feature>
<keyword evidence="2" id="KW-0808">Transferase</keyword>
<dbReference type="Proteomes" id="UP001215598">
    <property type="component" value="Unassembled WGS sequence"/>
</dbReference>
<evidence type="ECO:0000256" key="3">
    <source>
        <dbReference type="ARBA" id="ARBA00022741"/>
    </source>
</evidence>
<dbReference type="AlphaFoldDB" id="A0AAD7HC15"/>
<dbReference type="InterPro" id="IPR011009">
    <property type="entry name" value="Kinase-like_dom_sf"/>
</dbReference>
<dbReference type="InterPro" id="IPR017441">
    <property type="entry name" value="Protein_kinase_ATP_BS"/>
</dbReference>
<dbReference type="SUPFAM" id="SSF56112">
    <property type="entry name" value="Protein kinase-like (PK-like)"/>
    <property type="match status" value="1"/>
</dbReference>
<dbReference type="InterPro" id="IPR000719">
    <property type="entry name" value="Prot_kinase_dom"/>
</dbReference>
<reference evidence="8" key="1">
    <citation type="submission" date="2023-03" db="EMBL/GenBank/DDBJ databases">
        <title>Massive genome expansion in bonnet fungi (Mycena s.s.) driven by repeated elements and novel gene families across ecological guilds.</title>
        <authorList>
            <consortium name="Lawrence Berkeley National Laboratory"/>
            <person name="Harder C.B."/>
            <person name="Miyauchi S."/>
            <person name="Viragh M."/>
            <person name="Kuo A."/>
            <person name="Thoen E."/>
            <person name="Andreopoulos B."/>
            <person name="Lu D."/>
            <person name="Skrede I."/>
            <person name="Drula E."/>
            <person name="Henrissat B."/>
            <person name="Morin E."/>
            <person name="Kohler A."/>
            <person name="Barry K."/>
            <person name="LaButti K."/>
            <person name="Morin E."/>
            <person name="Salamov A."/>
            <person name="Lipzen A."/>
            <person name="Mereny Z."/>
            <person name="Hegedus B."/>
            <person name="Baldrian P."/>
            <person name="Stursova M."/>
            <person name="Weitz H."/>
            <person name="Taylor A."/>
            <person name="Grigoriev I.V."/>
            <person name="Nagy L.G."/>
            <person name="Martin F."/>
            <person name="Kauserud H."/>
        </authorList>
    </citation>
    <scope>NUCLEOTIDE SEQUENCE</scope>
    <source>
        <strain evidence="8">CBHHK182m</strain>
    </source>
</reference>
<evidence type="ECO:0000256" key="1">
    <source>
        <dbReference type="ARBA" id="ARBA00022527"/>
    </source>
</evidence>
<name>A0AAD7HC15_9AGAR</name>
<accession>A0AAD7HC15</accession>
<keyword evidence="5 6" id="KW-0067">ATP-binding</keyword>
<evidence type="ECO:0000256" key="2">
    <source>
        <dbReference type="ARBA" id="ARBA00022679"/>
    </source>
</evidence>
<dbReference type="PROSITE" id="PS50011">
    <property type="entry name" value="PROTEIN_KINASE_DOM"/>
    <property type="match status" value="1"/>
</dbReference>
<dbReference type="PANTHER" id="PTHR45646:SF11">
    <property type="entry name" value="SERINE_THREONINE-PROTEIN KINASE DOA"/>
    <property type="match status" value="1"/>
</dbReference>
<organism evidence="8 9">
    <name type="scientific">Mycena metata</name>
    <dbReference type="NCBI Taxonomy" id="1033252"/>
    <lineage>
        <taxon>Eukaryota</taxon>
        <taxon>Fungi</taxon>
        <taxon>Dikarya</taxon>
        <taxon>Basidiomycota</taxon>
        <taxon>Agaricomycotina</taxon>
        <taxon>Agaricomycetes</taxon>
        <taxon>Agaricomycetidae</taxon>
        <taxon>Agaricales</taxon>
        <taxon>Marasmiineae</taxon>
        <taxon>Mycenaceae</taxon>
        <taxon>Mycena</taxon>
    </lineage>
</organism>
<dbReference type="GO" id="GO:0004674">
    <property type="term" value="F:protein serine/threonine kinase activity"/>
    <property type="evidence" value="ECO:0007669"/>
    <property type="project" value="UniProtKB-KW"/>
</dbReference>
<evidence type="ECO:0000313" key="8">
    <source>
        <dbReference type="EMBL" id="KAJ7716685.1"/>
    </source>
</evidence>
<keyword evidence="4 8" id="KW-0418">Kinase</keyword>
<keyword evidence="3 6" id="KW-0547">Nucleotide-binding</keyword>
<sequence length="404" mass="45653">MGSVRPSALAPQRFLESPFREISTSELIEEERLPQYLATRYYPVRIGELFASPYQVVGFGATSTVWLARDLMDCRHVALKIFIHSGSLGEPGELNAYERLARGPKSHLGRQAVRTVLKTFAMSGPDCLVHPPLWDSVKTFLARNPIDRLPSPVLAIVLQQVFRALDYARECRVIHTDINAGNIMFGIKDGIAAFEKFEQAELERPSPRKEIDGRFIYLSRQLDQTRDLDLPDFGEARCGEQRRTQDVQPDKYRSPEVILQVPWSYELDVWNIGCAVWDMFEGGSLFSGFDPEHGTYRGRAHLAEIIALMGPPPPSFVAQGALSSKFFSNQVPPPVSLEQLETNLEGTDKELFLHFMSKMLQWKPQDRPLIFHPCAESGSDILHQHHTTLTLPARKCGKLPDEQV</sequence>
<dbReference type="InterPro" id="IPR051175">
    <property type="entry name" value="CLK_kinases"/>
</dbReference>
<dbReference type="GO" id="GO:0005634">
    <property type="term" value="C:nucleus"/>
    <property type="evidence" value="ECO:0007669"/>
    <property type="project" value="TreeGrafter"/>
</dbReference>
<protein>
    <submittedName>
        <fullName evidence="8">Kinase-like domain-containing protein</fullName>
    </submittedName>
</protein>
<dbReference type="Pfam" id="PF00069">
    <property type="entry name" value="Pkinase"/>
    <property type="match status" value="1"/>
</dbReference>
<dbReference type="Gene3D" id="1.10.510.10">
    <property type="entry name" value="Transferase(Phosphotransferase) domain 1"/>
    <property type="match status" value="1"/>
</dbReference>
<gene>
    <name evidence="8" type="ORF">B0H16DRAFT_1666893</name>
</gene>
<evidence type="ECO:0000313" key="9">
    <source>
        <dbReference type="Proteomes" id="UP001215598"/>
    </source>
</evidence>